<reference evidence="3 4" key="1">
    <citation type="submission" date="2016-12" db="EMBL/GenBank/DDBJ databases">
        <authorList>
            <person name="Gulvik C.A."/>
        </authorList>
    </citation>
    <scope>NUCLEOTIDE SEQUENCE [LARGE SCALE GENOMIC DNA]</scope>
    <source>
        <strain evidence="2 4">12-5202</strain>
        <strain evidence="1 3">12-5291</strain>
    </source>
</reference>
<dbReference type="AlphaFoldDB" id="A0AB36JLE5"/>
<sequence>MGSLRSPFHEELRALILSFDGDIDKFSQRYFVYNLSLPRQPSISRLQRYTIPLKLAAGYFNSPMELLKGECEQVTIVKYGEVALERA</sequence>
<evidence type="ECO:0000313" key="2">
    <source>
        <dbReference type="EMBL" id="ONK28263.1"/>
    </source>
</evidence>
<accession>A0AB36JLE5</accession>
<dbReference type="Proteomes" id="UP000188600">
    <property type="component" value="Unassembled WGS sequence"/>
</dbReference>
<gene>
    <name evidence="2" type="ORF">BVE84_06730</name>
    <name evidence="1" type="ORF">BVE86_06550</name>
</gene>
<evidence type="ECO:0000313" key="1">
    <source>
        <dbReference type="EMBL" id="ONK26752.1"/>
    </source>
</evidence>
<name>A0AB36JLE5_9STRE</name>
<dbReference type="EMBL" id="MSPR01000012">
    <property type="protein sequence ID" value="ONK28263.1"/>
    <property type="molecule type" value="Genomic_DNA"/>
</dbReference>
<evidence type="ECO:0000313" key="3">
    <source>
        <dbReference type="Proteomes" id="UP000188600"/>
    </source>
</evidence>
<dbReference type="Proteomes" id="UP000188946">
    <property type="component" value="Unassembled WGS sequence"/>
</dbReference>
<comment type="caution">
    <text evidence="1">The sequence shown here is derived from an EMBL/GenBank/DDBJ whole genome shotgun (WGS) entry which is preliminary data.</text>
</comment>
<evidence type="ECO:0000313" key="4">
    <source>
        <dbReference type="Proteomes" id="UP000188946"/>
    </source>
</evidence>
<dbReference type="EMBL" id="MSPT01000013">
    <property type="protein sequence ID" value="ONK26752.1"/>
    <property type="molecule type" value="Genomic_DNA"/>
</dbReference>
<keyword evidence="4" id="KW-1185">Reference proteome</keyword>
<organism evidence="1 3">
    <name type="scientific">Streptococcus azizii</name>
    <dbReference type="NCBI Taxonomy" id="1579424"/>
    <lineage>
        <taxon>Bacteria</taxon>
        <taxon>Bacillati</taxon>
        <taxon>Bacillota</taxon>
        <taxon>Bacilli</taxon>
        <taxon>Lactobacillales</taxon>
        <taxon>Streptococcaceae</taxon>
        <taxon>Streptococcus</taxon>
    </lineage>
</organism>
<protein>
    <submittedName>
        <fullName evidence="1">Uncharacterized protein</fullName>
    </submittedName>
</protein>
<proteinExistence type="predicted"/>